<dbReference type="EMBL" id="BMFS01000001">
    <property type="protein sequence ID" value="GGG90684.1"/>
    <property type="molecule type" value="Genomic_DNA"/>
</dbReference>
<comment type="caution">
    <text evidence="2">The sequence shown here is derived from an EMBL/GenBank/DDBJ whole genome shotgun (WGS) entry which is preliminary data.</text>
</comment>
<dbReference type="SUPFAM" id="SSF53474">
    <property type="entry name" value="alpha/beta-Hydrolases"/>
    <property type="match status" value="1"/>
</dbReference>
<dbReference type="InterPro" id="IPR029058">
    <property type="entry name" value="AB_hydrolase_fold"/>
</dbReference>
<reference evidence="3" key="1">
    <citation type="journal article" date="2019" name="Int. J. Syst. Evol. Microbiol.">
        <title>The Global Catalogue of Microorganisms (GCM) 10K type strain sequencing project: providing services to taxonomists for standard genome sequencing and annotation.</title>
        <authorList>
            <consortium name="The Broad Institute Genomics Platform"/>
            <consortium name="The Broad Institute Genome Sequencing Center for Infectious Disease"/>
            <person name="Wu L."/>
            <person name="Ma J."/>
        </authorList>
    </citation>
    <scope>NUCLEOTIDE SEQUENCE [LARGE SCALE GENOMIC DNA]</scope>
    <source>
        <strain evidence="3">CGMCC 1.12766</strain>
    </source>
</reference>
<dbReference type="Proteomes" id="UP000648722">
    <property type="component" value="Unassembled WGS sequence"/>
</dbReference>
<dbReference type="PRINTS" id="PR00111">
    <property type="entry name" value="ABHYDROLASE"/>
</dbReference>
<evidence type="ECO:0000313" key="2">
    <source>
        <dbReference type="EMBL" id="GGG90684.1"/>
    </source>
</evidence>
<evidence type="ECO:0000259" key="1">
    <source>
        <dbReference type="Pfam" id="PF12697"/>
    </source>
</evidence>
<protein>
    <submittedName>
        <fullName evidence="2">Alpha/beta hydrolase</fullName>
    </submittedName>
</protein>
<dbReference type="GO" id="GO:0016787">
    <property type="term" value="F:hydrolase activity"/>
    <property type="evidence" value="ECO:0007669"/>
    <property type="project" value="UniProtKB-KW"/>
</dbReference>
<dbReference type="PANTHER" id="PTHR43689">
    <property type="entry name" value="HYDROLASE"/>
    <property type="match status" value="1"/>
</dbReference>
<gene>
    <name evidence="2" type="ORF">GCM10007420_02320</name>
</gene>
<feature type="domain" description="AB hydrolase-1" evidence="1">
    <location>
        <begin position="80"/>
        <end position="324"/>
    </location>
</feature>
<dbReference type="Gene3D" id="3.40.50.1820">
    <property type="entry name" value="alpha/beta hydrolase"/>
    <property type="match status" value="1"/>
</dbReference>
<dbReference type="PANTHER" id="PTHR43689:SF8">
    <property type="entry name" value="ALPHA_BETA-HYDROLASES SUPERFAMILY PROTEIN"/>
    <property type="match status" value="1"/>
</dbReference>
<name>A0ABQ1XFA0_9PROT</name>
<keyword evidence="3" id="KW-1185">Reference proteome</keyword>
<keyword evidence="2" id="KW-0378">Hydrolase</keyword>
<proteinExistence type="predicted"/>
<dbReference type="RefSeq" id="WP_233351706.1">
    <property type="nucleotide sequence ID" value="NZ_BMFS01000001.1"/>
</dbReference>
<dbReference type="InterPro" id="IPR000073">
    <property type="entry name" value="AB_hydrolase_1"/>
</dbReference>
<accession>A0ABQ1XFA0</accession>
<organism evidence="2 3">
    <name type="scientific">Glycocaulis albus</name>
    <dbReference type="NCBI Taxonomy" id="1382801"/>
    <lineage>
        <taxon>Bacteria</taxon>
        <taxon>Pseudomonadati</taxon>
        <taxon>Pseudomonadota</taxon>
        <taxon>Alphaproteobacteria</taxon>
        <taxon>Maricaulales</taxon>
        <taxon>Maricaulaceae</taxon>
        <taxon>Glycocaulis</taxon>
    </lineage>
</organism>
<sequence>MSIPGIRKPVRLAHALKTSWQAVRFNLTFLTACFLTLTACAGGRAMPVGDDPLSPIGQFIEIEGTRLHYHVTGPADAPPVLVLHGASANLREPLMGLGDALSDQRVIWLDRPGLGHSQRPSGRWNPQAEAALIAQFLGAVEAGPVIVTGHSWGSAISLRLAMDHPQAVSGIVLIAPAIRANVGEAALYNRATHWPFIGPVITRLIVPTYGRAQLESGAASAFAPEPVPEGYVEETALALLLEARVWKANAADMANVNAHLEAQEGRYGEITQPTIILAGTEDSVVATNRHSVPVAETMPNAELILIEGAGHNPHFAHADQVAEAIRAVRTRAAGVD</sequence>
<dbReference type="Pfam" id="PF12697">
    <property type="entry name" value="Abhydrolase_6"/>
    <property type="match status" value="1"/>
</dbReference>
<evidence type="ECO:0000313" key="3">
    <source>
        <dbReference type="Proteomes" id="UP000648722"/>
    </source>
</evidence>